<dbReference type="EMBL" id="JACCKB010000049">
    <property type="protein sequence ID" value="NYZ68725.1"/>
    <property type="molecule type" value="Genomic_DNA"/>
</dbReference>
<name>A0A853IHY2_9GAMM</name>
<dbReference type="GO" id="GO:0003677">
    <property type="term" value="F:DNA binding"/>
    <property type="evidence" value="ECO:0007669"/>
    <property type="project" value="InterPro"/>
</dbReference>
<dbReference type="Proteomes" id="UP000569732">
    <property type="component" value="Unassembled WGS sequence"/>
</dbReference>
<feature type="domain" description="KilA-N" evidence="1">
    <location>
        <begin position="9"/>
        <end position="117"/>
    </location>
</feature>
<reference evidence="2 3" key="1">
    <citation type="submission" date="2020-07" db="EMBL/GenBank/DDBJ databases">
        <title>Endozoicomonas sp. nov., isolated from sediment.</title>
        <authorList>
            <person name="Gu T."/>
        </authorList>
    </citation>
    <scope>NUCLEOTIDE SEQUENCE [LARGE SCALE GENOMIC DNA]</scope>
    <source>
        <strain evidence="2 3">SM1973</strain>
    </source>
</reference>
<protein>
    <submittedName>
        <fullName evidence="2">Phage antirepressor KilAC domain-containing protein</fullName>
    </submittedName>
</protein>
<dbReference type="Pfam" id="PF03374">
    <property type="entry name" value="ANT"/>
    <property type="match status" value="1"/>
</dbReference>
<organism evidence="2 3">
    <name type="scientific">Spartinivicinus marinus</name>
    <dbReference type="NCBI Taxonomy" id="2994442"/>
    <lineage>
        <taxon>Bacteria</taxon>
        <taxon>Pseudomonadati</taxon>
        <taxon>Pseudomonadota</taxon>
        <taxon>Gammaproteobacteria</taxon>
        <taxon>Oceanospirillales</taxon>
        <taxon>Zooshikellaceae</taxon>
        <taxon>Spartinivicinus</taxon>
    </lineage>
</organism>
<dbReference type="RefSeq" id="WP_180570728.1">
    <property type="nucleotide sequence ID" value="NZ_JACCKB010000049.1"/>
</dbReference>
<proteinExistence type="predicted"/>
<dbReference type="PROSITE" id="PS51301">
    <property type="entry name" value="KILA_N"/>
    <property type="match status" value="1"/>
</dbReference>
<dbReference type="AlphaFoldDB" id="A0A853IHY2"/>
<dbReference type="InterPro" id="IPR017880">
    <property type="entry name" value="KilA_N"/>
</dbReference>
<dbReference type="InterPro" id="IPR005039">
    <property type="entry name" value="Ant_C"/>
</dbReference>
<keyword evidence="3" id="KW-1185">Reference proteome</keyword>
<dbReference type="Pfam" id="PF04383">
    <property type="entry name" value="KilA-N"/>
    <property type="match status" value="1"/>
</dbReference>
<accession>A0A853IHY2</accession>
<dbReference type="InterPro" id="IPR018004">
    <property type="entry name" value="KilA/APSES_HTH"/>
</dbReference>
<sequence length="242" mass="27111">MNNINSSSLTTTASIIIENVNIRQDSQGRFCLNDLHKAAGGLKKSQPSDFLRLTTTQALVAEISTPGIPGLQENQALSVINGGPDRGTYVCKELVYAYGMWISPAFHLKVIRTFDDLVTGRLKVQQEESNLLSRALIIADKRLNELLPKAAFVDNYIEANGTLGLREAAKTLNIKPNYFTQKLREERILYYNVKKQNVATQAYMDRGYFVVKTALNSANEMVYQSTRVTPRGMEWLAKRFAA</sequence>
<dbReference type="SMART" id="SM01252">
    <property type="entry name" value="KilA-N"/>
    <property type="match status" value="1"/>
</dbReference>
<evidence type="ECO:0000313" key="2">
    <source>
        <dbReference type="EMBL" id="NYZ68725.1"/>
    </source>
</evidence>
<comment type="caution">
    <text evidence="2">The sequence shown here is derived from an EMBL/GenBank/DDBJ whole genome shotgun (WGS) entry which is preliminary data.</text>
</comment>
<gene>
    <name evidence="2" type="ORF">H0A36_22160</name>
</gene>
<evidence type="ECO:0000313" key="3">
    <source>
        <dbReference type="Proteomes" id="UP000569732"/>
    </source>
</evidence>
<evidence type="ECO:0000259" key="1">
    <source>
        <dbReference type="PROSITE" id="PS51301"/>
    </source>
</evidence>